<evidence type="ECO:0000256" key="3">
    <source>
        <dbReference type="ARBA" id="ARBA00023015"/>
    </source>
</evidence>
<dbReference type="GO" id="GO:0043565">
    <property type="term" value="F:sequence-specific DNA binding"/>
    <property type="evidence" value="ECO:0007669"/>
    <property type="project" value="InterPro"/>
</dbReference>
<evidence type="ECO:0000313" key="9">
    <source>
        <dbReference type="EMBL" id="MBT0962673.1"/>
    </source>
</evidence>
<keyword evidence="10" id="KW-1185">Reference proteome</keyword>
<evidence type="ECO:0000313" key="10">
    <source>
        <dbReference type="Proteomes" id="UP000694660"/>
    </source>
</evidence>
<keyword evidence="4" id="KW-0804">Transcription</keyword>
<dbReference type="GO" id="GO:0006355">
    <property type="term" value="P:regulation of DNA-templated transcription"/>
    <property type="evidence" value="ECO:0007669"/>
    <property type="project" value="InterPro"/>
</dbReference>
<dbReference type="SUPFAM" id="SSF52172">
    <property type="entry name" value="CheY-like"/>
    <property type="match status" value="1"/>
</dbReference>
<dbReference type="Gene3D" id="3.40.50.2300">
    <property type="match status" value="1"/>
</dbReference>
<keyword evidence="3" id="KW-0805">Transcription regulation</keyword>
<dbReference type="InterPro" id="IPR001789">
    <property type="entry name" value="Sig_transdc_resp-reg_receiver"/>
</dbReference>
<evidence type="ECO:0000256" key="2">
    <source>
        <dbReference type="ARBA" id="ARBA00022840"/>
    </source>
</evidence>
<dbReference type="Pfam" id="PF25601">
    <property type="entry name" value="AAA_lid_14"/>
    <property type="match status" value="1"/>
</dbReference>
<feature type="domain" description="Sigma-54 factor interaction" evidence="7">
    <location>
        <begin position="141"/>
        <end position="370"/>
    </location>
</feature>
<dbReference type="InterPro" id="IPR003593">
    <property type="entry name" value="AAA+_ATPase"/>
</dbReference>
<dbReference type="SMART" id="SM00448">
    <property type="entry name" value="REC"/>
    <property type="match status" value="1"/>
</dbReference>
<evidence type="ECO:0000259" key="7">
    <source>
        <dbReference type="PROSITE" id="PS50045"/>
    </source>
</evidence>
<keyword evidence="5" id="KW-0597">Phosphoprotein</keyword>
<sequence length="480" mass="51975">MSQLPALLIVDDDALIVETLGALLDAEFDIYAAPTRRQAIDLVRALPAAPPLALVDLGLPPVPHRADEGFALIGDLLAHAPHMQIIVLSGQSDEGNARHARTLGALEFVAKPADPAYLRKILHDALDAGSAPEAPAATEGLIGQSPAIQMVRDRIGQFADAPFPILIEGESGAGKERVARQLHAASARRQRPFLTLNCAAIAPTLIEAALFGHARGAFTGAAGQRAGYFEEAGDGSLLLDEIGELPLELQPKLLRVLENGEFQRVGETQTRFSRARVLAATNRDLRAEVHAGRFRADLYHRLSVFTLTVPPLRDTGDDRLRLLDHFRAHFAAQTGQPAFALDPAAGEQWLCYDFPGNVRELKNIVIRLQTKHPGAVVTASQLADELDRDHRDSRAGSPPPATESRFDTIIADAMRRLREPAGFSLDDALKEQERGYVEAALRMADGNVSKAARLLGINRTTLYNRMDSLGLPRPQGSAVQ</sequence>
<dbReference type="InterPro" id="IPR058031">
    <property type="entry name" value="AAA_lid_NorR"/>
</dbReference>
<accession>A0A944DGZ1</accession>
<dbReference type="PROSITE" id="PS00675">
    <property type="entry name" value="SIGMA54_INTERACT_1"/>
    <property type="match status" value="1"/>
</dbReference>
<feature type="region of interest" description="Disordered" evidence="6">
    <location>
        <begin position="384"/>
        <end position="404"/>
    </location>
</feature>
<dbReference type="InterPro" id="IPR002078">
    <property type="entry name" value="Sigma_54_int"/>
</dbReference>
<dbReference type="PRINTS" id="PR01590">
    <property type="entry name" value="HTHFIS"/>
</dbReference>
<dbReference type="GO" id="GO:0000160">
    <property type="term" value="P:phosphorelay signal transduction system"/>
    <property type="evidence" value="ECO:0007669"/>
    <property type="project" value="InterPro"/>
</dbReference>
<dbReference type="InterPro" id="IPR025662">
    <property type="entry name" value="Sigma_54_int_dom_ATP-bd_1"/>
</dbReference>
<dbReference type="Gene3D" id="3.40.50.300">
    <property type="entry name" value="P-loop containing nucleotide triphosphate hydrolases"/>
    <property type="match status" value="1"/>
</dbReference>
<evidence type="ECO:0000256" key="4">
    <source>
        <dbReference type="ARBA" id="ARBA00023163"/>
    </source>
</evidence>
<dbReference type="PROSITE" id="PS50110">
    <property type="entry name" value="RESPONSE_REGULATORY"/>
    <property type="match status" value="1"/>
</dbReference>
<dbReference type="AlphaFoldDB" id="A0A944DGZ1"/>
<dbReference type="Pfam" id="PF00072">
    <property type="entry name" value="Response_reg"/>
    <property type="match status" value="1"/>
</dbReference>
<evidence type="ECO:0000259" key="8">
    <source>
        <dbReference type="PROSITE" id="PS50110"/>
    </source>
</evidence>
<keyword evidence="1" id="KW-0547">Nucleotide-binding</keyword>
<keyword evidence="2" id="KW-0067">ATP-binding</keyword>
<dbReference type="InterPro" id="IPR002197">
    <property type="entry name" value="HTH_Fis"/>
</dbReference>
<dbReference type="PROSITE" id="PS50045">
    <property type="entry name" value="SIGMA54_INTERACT_4"/>
    <property type="match status" value="1"/>
</dbReference>
<gene>
    <name evidence="9" type="ORF">I8J34_15940</name>
</gene>
<feature type="domain" description="Response regulatory" evidence="8">
    <location>
        <begin position="6"/>
        <end position="126"/>
    </location>
</feature>
<dbReference type="RefSeq" id="WP_214362623.1">
    <property type="nucleotide sequence ID" value="NZ_JAEKFT010000019.1"/>
</dbReference>
<name>A0A944DGZ1_DENI1</name>
<feature type="modified residue" description="4-aspartylphosphate" evidence="5">
    <location>
        <position position="56"/>
    </location>
</feature>
<dbReference type="InterPro" id="IPR027417">
    <property type="entry name" value="P-loop_NTPase"/>
</dbReference>
<dbReference type="Gene3D" id="1.10.10.60">
    <property type="entry name" value="Homeodomain-like"/>
    <property type="match status" value="1"/>
</dbReference>
<dbReference type="Proteomes" id="UP000694660">
    <property type="component" value="Unassembled WGS sequence"/>
</dbReference>
<dbReference type="Pfam" id="PF00158">
    <property type="entry name" value="Sigma54_activat"/>
    <property type="match status" value="1"/>
</dbReference>
<evidence type="ECO:0000256" key="5">
    <source>
        <dbReference type="PROSITE-ProRule" id="PRU00169"/>
    </source>
</evidence>
<organism evidence="9 10">
    <name type="scientific">Denitromonas iodatirespirans</name>
    <dbReference type="NCBI Taxonomy" id="2795389"/>
    <lineage>
        <taxon>Bacteria</taxon>
        <taxon>Pseudomonadati</taxon>
        <taxon>Pseudomonadota</taxon>
        <taxon>Betaproteobacteria</taxon>
        <taxon>Rhodocyclales</taxon>
        <taxon>Zoogloeaceae</taxon>
        <taxon>Denitromonas</taxon>
    </lineage>
</organism>
<dbReference type="SUPFAM" id="SSF46689">
    <property type="entry name" value="Homeodomain-like"/>
    <property type="match status" value="1"/>
</dbReference>
<dbReference type="CDD" id="cd00009">
    <property type="entry name" value="AAA"/>
    <property type="match status" value="1"/>
</dbReference>
<dbReference type="InterPro" id="IPR011006">
    <property type="entry name" value="CheY-like_superfamily"/>
</dbReference>
<reference evidence="10" key="1">
    <citation type="journal article" date="2022" name="ISME J.">
        <title>Genetic and phylogenetic analysis of dissimilatory iodate-reducing bacteria identifies potential niches across the world's oceans.</title>
        <authorList>
            <person name="Reyes-Umana V."/>
            <person name="Henning Z."/>
            <person name="Lee K."/>
            <person name="Barnum T.P."/>
            <person name="Coates J.D."/>
        </authorList>
    </citation>
    <scope>NUCLEOTIDE SEQUENCE [LARGE SCALE GENOMIC DNA]</scope>
    <source>
        <strain evidence="10">IR12</strain>
    </source>
</reference>
<evidence type="ECO:0000256" key="6">
    <source>
        <dbReference type="SAM" id="MobiDB-lite"/>
    </source>
</evidence>
<dbReference type="CDD" id="cd00156">
    <property type="entry name" value="REC"/>
    <property type="match status" value="1"/>
</dbReference>
<dbReference type="EMBL" id="JAEKFT010000019">
    <property type="protein sequence ID" value="MBT0962673.1"/>
    <property type="molecule type" value="Genomic_DNA"/>
</dbReference>
<dbReference type="FunFam" id="3.40.50.300:FF:000006">
    <property type="entry name" value="DNA-binding transcriptional regulator NtrC"/>
    <property type="match status" value="1"/>
</dbReference>
<dbReference type="SMART" id="SM00382">
    <property type="entry name" value="AAA"/>
    <property type="match status" value="1"/>
</dbReference>
<feature type="compositionally biased region" description="Basic and acidic residues" evidence="6">
    <location>
        <begin position="385"/>
        <end position="394"/>
    </location>
</feature>
<dbReference type="InterPro" id="IPR025944">
    <property type="entry name" value="Sigma_54_int_dom_CS"/>
</dbReference>
<dbReference type="Pfam" id="PF02954">
    <property type="entry name" value="HTH_8"/>
    <property type="match status" value="1"/>
</dbReference>
<dbReference type="PANTHER" id="PTHR32071">
    <property type="entry name" value="TRANSCRIPTIONAL REGULATORY PROTEIN"/>
    <property type="match status" value="1"/>
</dbReference>
<dbReference type="SUPFAM" id="SSF52540">
    <property type="entry name" value="P-loop containing nucleoside triphosphate hydrolases"/>
    <property type="match status" value="1"/>
</dbReference>
<comment type="caution">
    <text evidence="9">The sequence shown here is derived from an EMBL/GenBank/DDBJ whole genome shotgun (WGS) entry which is preliminary data.</text>
</comment>
<proteinExistence type="predicted"/>
<evidence type="ECO:0000256" key="1">
    <source>
        <dbReference type="ARBA" id="ARBA00022741"/>
    </source>
</evidence>
<dbReference type="InterPro" id="IPR009057">
    <property type="entry name" value="Homeodomain-like_sf"/>
</dbReference>
<dbReference type="GO" id="GO:0005524">
    <property type="term" value="F:ATP binding"/>
    <property type="evidence" value="ECO:0007669"/>
    <property type="project" value="UniProtKB-KW"/>
</dbReference>
<dbReference type="Gene3D" id="1.10.8.60">
    <property type="match status" value="1"/>
</dbReference>
<dbReference type="PROSITE" id="PS00688">
    <property type="entry name" value="SIGMA54_INTERACT_3"/>
    <property type="match status" value="1"/>
</dbReference>
<protein>
    <submittedName>
        <fullName evidence="9">Sigma-54-dependent Fis family transcriptional regulator</fullName>
    </submittedName>
</protein>